<keyword evidence="3" id="KW-1185">Reference proteome</keyword>
<accession>L1NIW7</accession>
<dbReference type="InterPro" id="IPR051045">
    <property type="entry name" value="TonB-dependent_transducer"/>
</dbReference>
<reference evidence="2 3" key="1">
    <citation type="submission" date="2012-05" db="EMBL/GenBank/DDBJ databases">
        <authorList>
            <person name="Weinstock G."/>
            <person name="Sodergren E."/>
            <person name="Lobos E.A."/>
            <person name="Fulton L."/>
            <person name="Fulton R."/>
            <person name="Courtney L."/>
            <person name="Fronick C."/>
            <person name="O'Laughlin M."/>
            <person name="Godfrey J."/>
            <person name="Wilson R.M."/>
            <person name="Miner T."/>
            <person name="Farmer C."/>
            <person name="Delehaunty K."/>
            <person name="Cordes M."/>
            <person name="Minx P."/>
            <person name="Tomlinson C."/>
            <person name="Chen J."/>
            <person name="Wollam A."/>
            <person name="Pepin K.H."/>
            <person name="Bhonagiri V."/>
            <person name="Zhang X."/>
            <person name="Suruliraj S."/>
            <person name="Warren W."/>
            <person name="Mitreva M."/>
            <person name="Mardis E.R."/>
            <person name="Wilson R.K."/>
        </authorList>
    </citation>
    <scope>NUCLEOTIDE SEQUENCE [LARGE SCALE GENOMIC DNA]</scope>
    <source>
        <strain evidence="2 3">F0055</strain>
    </source>
</reference>
<dbReference type="AlphaFoldDB" id="L1NIW7"/>
<dbReference type="EMBL" id="AMEP01000039">
    <property type="protein sequence ID" value="EKY03281.1"/>
    <property type="molecule type" value="Genomic_DNA"/>
</dbReference>
<evidence type="ECO:0000259" key="1">
    <source>
        <dbReference type="Pfam" id="PF03544"/>
    </source>
</evidence>
<dbReference type="SUPFAM" id="SSF74653">
    <property type="entry name" value="TolA/TonB C-terminal domain"/>
    <property type="match status" value="1"/>
</dbReference>
<dbReference type="OrthoDB" id="1096764at2"/>
<dbReference type="GO" id="GO:0098797">
    <property type="term" value="C:plasma membrane protein complex"/>
    <property type="evidence" value="ECO:0007669"/>
    <property type="project" value="TreeGrafter"/>
</dbReference>
<protein>
    <submittedName>
        <fullName evidence="2">TonB family domain protein</fullName>
    </submittedName>
</protein>
<comment type="caution">
    <text evidence="2">The sequence shown here is derived from an EMBL/GenBank/DDBJ whole genome shotgun (WGS) entry which is preliminary data.</text>
</comment>
<evidence type="ECO:0000313" key="2">
    <source>
        <dbReference type="EMBL" id="EKY03281.1"/>
    </source>
</evidence>
<gene>
    <name evidence="2" type="ORF">HMPREF9151_00437</name>
</gene>
<dbReference type="PANTHER" id="PTHR33446">
    <property type="entry name" value="PROTEIN TONB-RELATED"/>
    <property type="match status" value="1"/>
</dbReference>
<proteinExistence type="predicted"/>
<dbReference type="GO" id="GO:0031992">
    <property type="term" value="F:energy transducer activity"/>
    <property type="evidence" value="ECO:0007669"/>
    <property type="project" value="TreeGrafter"/>
</dbReference>
<dbReference type="InterPro" id="IPR037682">
    <property type="entry name" value="TonB_C"/>
</dbReference>
<dbReference type="Pfam" id="PF03544">
    <property type="entry name" value="TonB_C"/>
    <property type="match status" value="1"/>
</dbReference>
<dbReference type="HOGENOM" id="CLU_065795_0_1_10"/>
<dbReference type="Proteomes" id="UP000010433">
    <property type="component" value="Unassembled WGS sequence"/>
</dbReference>
<dbReference type="Gene3D" id="3.30.1150.10">
    <property type="match status" value="1"/>
</dbReference>
<evidence type="ECO:0000313" key="3">
    <source>
        <dbReference type="Proteomes" id="UP000010433"/>
    </source>
</evidence>
<dbReference type="STRING" id="1127699.HMPREF9151_00437"/>
<organism evidence="2 3">
    <name type="scientific">Hoylesella saccharolytica F0055</name>
    <dbReference type="NCBI Taxonomy" id="1127699"/>
    <lineage>
        <taxon>Bacteria</taxon>
        <taxon>Pseudomonadati</taxon>
        <taxon>Bacteroidota</taxon>
        <taxon>Bacteroidia</taxon>
        <taxon>Bacteroidales</taxon>
        <taxon>Prevotellaceae</taxon>
        <taxon>Hoylesella</taxon>
    </lineage>
</organism>
<dbReference type="PATRIC" id="fig|1127699.3.peg.401"/>
<dbReference type="PANTHER" id="PTHR33446:SF2">
    <property type="entry name" value="PROTEIN TONB"/>
    <property type="match status" value="1"/>
</dbReference>
<dbReference type="GO" id="GO:0055085">
    <property type="term" value="P:transmembrane transport"/>
    <property type="evidence" value="ECO:0007669"/>
    <property type="project" value="InterPro"/>
</dbReference>
<feature type="domain" description="TonB C-terminal" evidence="1">
    <location>
        <begin position="283"/>
        <end position="347"/>
    </location>
</feature>
<name>L1NIW7_9BACT</name>
<sequence>MIAKVYIICEKNGCCTTNVDNPIVVEKSCGKYFVTFEFLFNFIHVIKQQVMEKNGKSICRILKAIRQQIADANGISYAPEPCTFEGECIGTCPCCEAEVRYIETSLNTLRMAGKVVKIAGISVGMMMLAGCKDGRTPQSLALQDNIINRTKKQKSVGSKYQVAGMIEANGDTQIVQRFVSPIFAAQVRPLRPQKRTSNPATEQPLSGEKEVDLQAIEVVAAAPVKKIMVCGGIPAISKNSTDNEAIYEKPDKKPSFPGGKRKLKQYIKQNLNNPDTFSDGRYVQGNVVVSFIVESDGSLSQIEVIKGLNDSCDEAAIELVEDMPLWNPGRIDGKTVRTLYHLSIAFK</sequence>